<organism evidence="1 2">
    <name type="scientific">Cetraspora pellucida</name>
    <dbReference type="NCBI Taxonomy" id="1433469"/>
    <lineage>
        <taxon>Eukaryota</taxon>
        <taxon>Fungi</taxon>
        <taxon>Fungi incertae sedis</taxon>
        <taxon>Mucoromycota</taxon>
        <taxon>Glomeromycotina</taxon>
        <taxon>Glomeromycetes</taxon>
        <taxon>Diversisporales</taxon>
        <taxon>Gigasporaceae</taxon>
        <taxon>Cetraspora</taxon>
    </lineage>
</organism>
<accession>A0ACA9N4M9</accession>
<reference evidence="1" key="1">
    <citation type="submission" date="2021-06" db="EMBL/GenBank/DDBJ databases">
        <authorList>
            <person name="Kallberg Y."/>
            <person name="Tangrot J."/>
            <person name="Rosling A."/>
        </authorList>
    </citation>
    <scope>NUCLEOTIDE SEQUENCE</scope>
    <source>
        <strain evidence="1">28 12/20/2015</strain>
    </source>
</reference>
<evidence type="ECO:0000313" key="2">
    <source>
        <dbReference type="Proteomes" id="UP000789366"/>
    </source>
</evidence>
<name>A0ACA9N4M9_9GLOM</name>
<protein>
    <submittedName>
        <fullName evidence="1">4123_t:CDS:1</fullName>
    </submittedName>
</protein>
<dbReference type="Proteomes" id="UP000789366">
    <property type="component" value="Unassembled WGS sequence"/>
</dbReference>
<proteinExistence type="predicted"/>
<keyword evidence="2" id="KW-1185">Reference proteome</keyword>
<feature type="non-terminal residue" evidence="1">
    <location>
        <position position="249"/>
    </location>
</feature>
<sequence length="249" mass="28699">MSFPPFFDAEESTATPSNASTMSTMSHKKRKANARIAHSNKSHIRFFFRIDKNGNTSNMISYLHDKHNITKDNYIDHLDEHNKFVYVCEPGFQIPYNKTSKGLIHKAYNWSNDQLKSLINNSVMFQEALLSCDHRAYPHTEEIICKELIRLIHNWCLEATIFTVATNNRANMLSVKEGLKQCKAIHHHVKSLQAFFQLPKQAQCLHEKCVLELHNAIRFVLALLLSKPDCASQKEEENLEKLCLSVSKK</sequence>
<comment type="caution">
    <text evidence="1">The sequence shown here is derived from an EMBL/GenBank/DDBJ whole genome shotgun (WGS) entry which is preliminary data.</text>
</comment>
<dbReference type="EMBL" id="CAJVPW010011723">
    <property type="protein sequence ID" value="CAG8628382.1"/>
    <property type="molecule type" value="Genomic_DNA"/>
</dbReference>
<evidence type="ECO:0000313" key="1">
    <source>
        <dbReference type="EMBL" id="CAG8628382.1"/>
    </source>
</evidence>
<gene>
    <name evidence="1" type="ORF">SPELUC_LOCUS8131</name>
</gene>